<dbReference type="EMBL" id="BAABJM010000001">
    <property type="protein sequence ID" value="GAA5045473.1"/>
    <property type="molecule type" value="Genomic_DNA"/>
</dbReference>
<gene>
    <name evidence="2" type="ORF">GCM10023318_09880</name>
</gene>
<evidence type="ECO:0000313" key="3">
    <source>
        <dbReference type="Proteomes" id="UP001500603"/>
    </source>
</evidence>
<proteinExistence type="predicted"/>
<accession>A0ABP9JV31</accession>
<dbReference type="RefSeq" id="WP_345493816.1">
    <property type="nucleotide sequence ID" value="NZ_BAABJM010000001.1"/>
</dbReference>
<dbReference type="Pfam" id="PF21806">
    <property type="entry name" value="DUF6879"/>
    <property type="match status" value="1"/>
</dbReference>
<comment type="caution">
    <text evidence="2">The sequence shown here is derived from an EMBL/GenBank/DDBJ whole genome shotgun (WGS) entry which is preliminary data.</text>
</comment>
<dbReference type="InterPro" id="IPR049244">
    <property type="entry name" value="DUF6879"/>
</dbReference>
<protein>
    <recommendedName>
        <fullName evidence="1">DUF6879 domain-containing protein</fullName>
    </recommendedName>
</protein>
<evidence type="ECO:0000313" key="2">
    <source>
        <dbReference type="EMBL" id="GAA5045473.1"/>
    </source>
</evidence>
<feature type="domain" description="DUF6879" evidence="1">
    <location>
        <begin position="16"/>
        <end position="175"/>
    </location>
</feature>
<dbReference type="Proteomes" id="UP001500603">
    <property type="component" value="Unassembled WGS sequence"/>
</dbReference>
<sequence>MRAVTGELSGQGIYGQYFRQAQSSLVHVEVQDSYQMPDEYEPLTVWRETGAIVETNGGRDWCRLVAETVARGVDVRRIRVVTVPHVEYTRWLLDACAPNVAAGEQIRYLPRHVAAGHIPTDDFWLIDDAIVAFNTVDDDGAGEGVAVTTDQQIAKVCATAAQRLWEQGIDRVEYMRKESVSR</sequence>
<name>A0ABP9JV31_9NOCA</name>
<evidence type="ECO:0000259" key="1">
    <source>
        <dbReference type="Pfam" id="PF21806"/>
    </source>
</evidence>
<organism evidence="2 3">
    <name type="scientific">Nocardia callitridis</name>
    <dbReference type="NCBI Taxonomy" id="648753"/>
    <lineage>
        <taxon>Bacteria</taxon>
        <taxon>Bacillati</taxon>
        <taxon>Actinomycetota</taxon>
        <taxon>Actinomycetes</taxon>
        <taxon>Mycobacteriales</taxon>
        <taxon>Nocardiaceae</taxon>
        <taxon>Nocardia</taxon>
    </lineage>
</organism>
<reference evidence="3" key="1">
    <citation type="journal article" date="2019" name="Int. J. Syst. Evol. Microbiol.">
        <title>The Global Catalogue of Microorganisms (GCM) 10K type strain sequencing project: providing services to taxonomists for standard genome sequencing and annotation.</title>
        <authorList>
            <consortium name="The Broad Institute Genomics Platform"/>
            <consortium name="The Broad Institute Genome Sequencing Center for Infectious Disease"/>
            <person name="Wu L."/>
            <person name="Ma J."/>
        </authorList>
    </citation>
    <scope>NUCLEOTIDE SEQUENCE [LARGE SCALE GENOMIC DNA]</scope>
    <source>
        <strain evidence="3">JCM 18298</strain>
    </source>
</reference>
<keyword evidence="3" id="KW-1185">Reference proteome</keyword>